<feature type="transmembrane region" description="Helical" evidence="6">
    <location>
        <begin position="301"/>
        <end position="323"/>
    </location>
</feature>
<feature type="transmembrane region" description="Helical" evidence="6">
    <location>
        <begin position="204"/>
        <end position="230"/>
    </location>
</feature>
<dbReference type="InterPro" id="IPR050367">
    <property type="entry name" value="APC_superfamily"/>
</dbReference>
<comment type="subcellular location">
    <subcellularLocation>
        <location evidence="1">Cell membrane</location>
        <topology evidence="1">Multi-pass membrane protein</topology>
    </subcellularLocation>
</comment>
<gene>
    <name evidence="7" type="ORF">Val02_44510</name>
</gene>
<feature type="transmembrane region" description="Helical" evidence="6">
    <location>
        <begin position="100"/>
        <end position="127"/>
    </location>
</feature>
<reference evidence="7" key="1">
    <citation type="submission" date="2021-01" db="EMBL/GenBank/DDBJ databases">
        <title>Whole genome shotgun sequence of Virgisporangium aliadipatigenens NBRC 105644.</title>
        <authorList>
            <person name="Komaki H."/>
            <person name="Tamura T."/>
        </authorList>
    </citation>
    <scope>NUCLEOTIDE SEQUENCE</scope>
    <source>
        <strain evidence="7">NBRC 105644</strain>
    </source>
</reference>
<feature type="transmembrane region" description="Helical" evidence="6">
    <location>
        <begin position="242"/>
        <end position="262"/>
    </location>
</feature>
<keyword evidence="2" id="KW-1003">Cell membrane</keyword>
<feature type="transmembrane region" description="Helical" evidence="6">
    <location>
        <begin position="139"/>
        <end position="158"/>
    </location>
</feature>
<feature type="transmembrane region" description="Helical" evidence="6">
    <location>
        <begin position="447"/>
        <end position="469"/>
    </location>
</feature>
<accession>A0A8J3YPC4</accession>
<organism evidence="7 8">
    <name type="scientific">Virgisporangium aliadipatigenens</name>
    <dbReference type="NCBI Taxonomy" id="741659"/>
    <lineage>
        <taxon>Bacteria</taxon>
        <taxon>Bacillati</taxon>
        <taxon>Actinomycetota</taxon>
        <taxon>Actinomycetes</taxon>
        <taxon>Micromonosporales</taxon>
        <taxon>Micromonosporaceae</taxon>
        <taxon>Virgisporangium</taxon>
    </lineage>
</organism>
<feature type="transmembrane region" description="Helical" evidence="6">
    <location>
        <begin position="165"/>
        <end position="184"/>
    </location>
</feature>
<dbReference type="Gene3D" id="1.20.1740.10">
    <property type="entry name" value="Amino acid/polyamine transporter I"/>
    <property type="match status" value="1"/>
</dbReference>
<sequence>MPRSSTVPRTDHVSRTLARDRLGVPAVVFFVMSAAAPLTVVAGVVPTGFAVTGITGIPLAFLVVGAVLVLFSVGYVTMARHVAHAGAFSAYVARGLGRPLGVGAAWMALLAYNCLQTGLYGAIGAAAGPLLGEWFGVRLPWWLVAFVAWALVAALGVLRVDVNGTVLAVLMVAEVAVILVFDAADLLRPAHGVIRFDTLSVDNLLAPGLGAVLALAVLGFVGFESAAVFSEESRDPRRTVPIATYTSVLLIAGLYAVSAWAMTVAAGPDEVVDLSRERGPEIVFSLASAQLGGAAADVGHALFLTSVLAAMISFHNTTARYAFALGREGVLPRRLGETWRRTGAPAVGSLLQSGFGIVVIAVYAYAGWDPLVQLFFWAGTGGGYGVLLLVTLTSVAVIIFFRREPRGESCWRRAGAPVLASAALLVITYLATAHIDVLLGVPPGHWLRYAVPGAYAAVALAGVVWGLVLRFARPQIYVRIGLGAKAATSTLGLNIPQPRRSAEHSRGTGRVVR</sequence>
<dbReference type="EMBL" id="BOPF01000015">
    <property type="protein sequence ID" value="GIJ47565.1"/>
    <property type="molecule type" value="Genomic_DNA"/>
</dbReference>
<keyword evidence="4 6" id="KW-1133">Transmembrane helix</keyword>
<dbReference type="GO" id="GO:0022857">
    <property type="term" value="F:transmembrane transporter activity"/>
    <property type="evidence" value="ECO:0007669"/>
    <property type="project" value="InterPro"/>
</dbReference>
<evidence type="ECO:0000256" key="1">
    <source>
        <dbReference type="ARBA" id="ARBA00004651"/>
    </source>
</evidence>
<dbReference type="PANTHER" id="PTHR42770:SF16">
    <property type="entry name" value="AMINO ACID PERMEASE"/>
    <property type="match status" value="1"/>
</dbReference>
<dbReference type="RefSeq" id="WP_203901063.1">
    <property type="nucleotide sequence ID" value="NZ_BOPF01000015.1"/>
</dbReference>
<evidence type="ECO:0000313" key="7">
    <source>
        <dbReference type="EMBL" id="GIJ47565.1"/>
    </source>
</evidence>
<evidence type="ECO:0000256" key="6">
    <source>
        <dbReference type="SAM" id="Phobius"/>
    </source>
</evidence>
<feature type="transmembrane region" description="Helical" evidence="6">
    <location>
        <begin position="21"/>
        <end position="45"/>
    </location>
</feature>
<keyword evidence="5 6" id="KW-0472">Membrane</keyword>
<feature type="transmembrane region" description="Helical" evidence="6">
    <location>
        <begin position="57"/>
        <end position="79"/>
    </location>
</feature>
<dbReference type="Proteomes" id="UP000619260">
    <property type="component" value="Unassembled WGS sequence"/>
</dbReference>
<comment type="caution">
    <text evidence="7">The sequence shown here is derived from an EMBL/GenBank/DDBJ whole genome shotgun (WGS) entry which is preliminary data.</text>
</comment>
<dbReference type="InterPro" id="IPR002293">
    <property type="entry name" value="AA/rel_permease1"/>
</dbReference>
<evidence type="ECO:0000256" key="3">
    <source>
        <dbReference type="ARBA" id="ARBA00022692"/>
    </source>
</evidence>
<feature type="transmembrane region" description="Helical" evidence="6">
    <location>
        <begin position="344"/>
        <end position="368"/>
    </location>
</feature>
<evidence type="ECO:0000256" key="2">
    <source>
        <dbReference type="ARBA" id="ARBA00022475"/>
    </source>
</evidence>
<dbReference type="PIRSF" id="PIRSF006060">
    <property type="entry name" value="AA_transporter"/>
    <property type="match status" value="1"/>
</dbReference>
<evidence type="ECO:0000313" key="8">
    <source>
        <dbReference type="Proteomes" id="UP000619260"/>
    </source>
</evidence>
<dbReference type="GO" id="GO:0005886">
    <property type="term" value="C:plasma membrane"/>
    <property type="evidence" value="ECO:0007669"/>
    <property type="project" value="UniProtKB-SubCell"/>
</dbReference>
<dbReference type="PANTHER" id="PTHR42770">
    <property type="entry name" value="AMINO ACID TRANSPORTER-RELATED"/>
    <property type="match status" value="1"/>
</dbReference>
<keyword evidence="3 6" id="KW-0812">Transmembrane</keyword>
<protein>
    <submittedName>
        <fullName evidence="7">Amino acid permease</fullName>
    </submittedName>
</protein>
<proteinExistence type="predicted"/>
<dbReference type="AlphaFoldDB" id="A0A8J3YPC4"/>
<evidence type="ECO:0000256" key="4">
    <source>
        <dbReference type="ARBA" id="ARBA00022989"/>
    </source>
</evidence>
<feature type="transmembrane region" description="Helical" evidence="6">
    <location>
        <begin position="414"/>
        <end position="435"/>
    </location>
</feature>
<evidence type="ECO:0000256" key="5">
    <source>
        <dbReference type="ARBA" id="ARBA00023136"/>
    </source>
</evidence>
<keyword evidence="8" id="KW-1185">Reference proteome</keyword>
<dbReference type="Pfam" id="PF13520">
    <property type="entry name" value="AA_permease_2"/>
    <property type="match status" value="1"/>
</dbReference>
<feature type="transmembrane region" description="Helical" evidence="6">
    <location>
        <begin position="374"/>
        <end position="402"/>
    </location>
</feature>
<name>A0A8J3YPC4_9ACTN</name>